<dbReference type="KEGG" id="ptv:AA957_04470"/>
<feature type="domain" description="Glycosyltransferase 2-like" evidence="10">
    <location>
        <begin position="5"/>
        <end position="171"/>
    </location>
</feature>
<comment type="pathway">
    <text evidence="1">Bacterial outer membrane biogenesis; LPS O-antigen biosynthesis.</text>
</comment>
<dbReference type="EC" id="2.4.1.377" evidence="8"/>
<keyword evidence="4 11" id="KW-0808">Transferase</keyword>
<dbReference type="PANTHER" id="PTHR43685:SF13">
    <property type="entry name" value="O ANTIGEN BIOSYNTHESIS RHAMNOSYLTRANSFERASE RFBN"/>
    <property type="match status" value="1"/>
</dbReference>
<evidence type="ECO:0000259" key="10">
    <source>
        <dbReference type="Pfam" id="PF00535"/>
    </source>
</evidence>
<keyword evidence="3" id="KW-1003">Cell membrane</keyword>
<dbReference type="InterPro" id="IPR050834">
    <property type="entry name" value="Glycosyltransf_2"/>
</dbReference>
<evidence type="ECO:0000313" key="11">
    <source>
        <dbReference type="EMBL" id="AKS05395.1"/>
    </source>
</evidence>
<dbReference type="InterPro" id="IPR001173">
    <property type="entry name" value="Glyco_trans_2-like"/>
</dbReference>
<evidence type="ECO:0000256" key="5">
    <source>
        <dbReference type="ARBA" id="ARBA00022985"/>
    </source>
</evidence>
<proteinExistence type="inferred from homology"/>
<evidence type="ECO:0000256" key="9">
    <source>
        <dbReference type="ARBA" id="ARBA00082087"/>
    </source>
</evidence>
<dbReference type="RefSeq" id="WP_049709122.1">
    <property type="nucleotide sequence ID" value="NZ_CP011507.1"/>
</dbReference>
<keyword evidence="5" id="KW-0448">Lipopolysaccharide biosynthesis</keyword>
<evidence type="ECO:0000256" key="3">
    <source>
        <dbReference type="ARBA" id="ARBA00022519"/>
    </source>
</evidence>
<evidence type="ECO:0000256" key="1">
    <source>
        <dbReference type="ARBA" id="ARBA00005125"/>
    </source>
</evidence>
<keyword evidence="3" id="KW-0472">Membrane</keyword>
<gene>
    <name evidence="11" type="ORF">AA957_04470</name>
</gene>
<evidence type="ECO:0000256" key="7">
    <source>
        <dbReference type="ARBA" id="ARBA00058332"/>
    </source>
</evidence>
<reference evidence="11 12" key="1">
    <citation type="journal article" date="2015" name="Genome Announc.">
        <title>Complete Genome Sequence of the Rhizobacterium Pseudomonas trivialis Strain IHBB745 with Multiple Plant Growth-Promoting Activities and Tolerance to Desiccation and Alkalinity.</title>
        <authorList>
            <person name="Gulati A."/>
            <person name="Swarnkar M.K."/>
            <person name="Vyas P."/>
            <person name="Rahi P."/>
            <person name="Thakur R."/>
            <person name="Thakur N."/>
            <person name="Singh A.K."/>
        </authorList>
    </citation>
    <scope>NUCLEOTIDE SEQUENCE [LARGE SCALE GENOMIC DNA]</scope>
    <source>
        <strain evidence="12">745</strain>
    </source>
</reference>
<dbReference type="GO" id="GO:0009103">
    <property type="term" value="P:lipopolysaccharide biosynthetic process"/>
    <property type="evidence" value="ECO:0007669"/>
    <property type="project" value="UniProtKB-KW"/>
</dbReference>
<dbReference type="OrthoDB" id="9790005at2"/>
<sequence>MRTALIIPTRNASSHLARLLPALEMQTLQPDEMLVVDSASSDDTVARFRAFGARVEVIDARDFNHGGTRRWASEQVGGEALIVMTQDAIPAAPETFANLLAELQQDPLNGVAYGRQLPHPDAGVLGAQSRHFNYPEQSRSKSLADAPELGIKTCFSSDSFSVYRRSVLEAVGGFPADVIGSEDAFVAARMLLEGYKVRYAATALVHHSHDYKLMDEFHRYFDIGVFYGREPWIKEAFGDAGGEGKRYVLAELRALRKAGALHRIPEVLVRSAFKLLGYRLGHLERRLPLALKRRISMFPGYWR</sequence>
<accession>A0A0H5A752</accession>
<evidence type="ECO:0000256" key="4">
    <source>
        <dbReference type="ARBA" id="ARBA00022679"/>
    </source>
</evidence>
<comment type="function">
    <text evidence="7">Rhamnosyltransferase involved in the biosynthesis of the repeat unit of the lipopolysaccharide (LPS) O-antigen region. Catalyzes the addition of a rhamnose to the galactosyl-undecaprenyl diphosphate intermediate.</text>
</comment>
<dbReference type="EMBL" id="CP011507">
    <property type="protein sequence ID" value="AKS05395.1"/>
    <property type="molecule type" value="Genomic_DNA"/>
</dbReference>
<dbReference type="PATRIC" id="fig|200450.3.peg.938"/>
<evidence type="ECO:0000313" key="12">
    <source>
        <dbReference type="Proteomes" id="UP000036608"/>
    </source>
</evidence>
<evidence type="ECO:0000256" key="2">
    <source>
        <dbReference type="ARBA" id="ARBA00006739"/>
    </source>
</evidence>
<dbReference type="PANTHER" id="PTHR43685">
    <property type="entry name" value="GLYCOSYLTRANSFERASE"/>
    <property type="match status" value="1"/>
</dbReference>
<comment type="similarity">
    <text evidence="2">Belongs to the glycosyltransferase 2 family.</text>
</comment>
<dbReference type="Gene3D" id="3.90.550.10">
    <property type="entry name" value="Spore Coat Polysaccharide Biosynthesis Protein SpsA, Chain A"/>
    <property type="match status" value="1"/>
</dbReference>
<dbReference type="GO" id="GO:0044010">
    <property type="term" value="P:single-species biofilm formation"/>
    <property type="evidence" value="ECO:0007669"/>
    <property type="project" value="TreeGrafter"/>
</dbReference>
<dbReference type="AlphaFoldDB" id="A0A0H5A752"/>
<keyword evidence="3" id="KW-0997">Cell inner membrane</keyword>
<evidence type="ECO:0000256" key="8">
    <source>
        <dbReference type="ARBA" id="ARBA00066904"/>
    </source>
</evidence>
<reference evidence="12" key="2">
    <citation type="submission" date="2015-05" db="EMBL/GenBank/DDBJ databases">
        <authorList>
            <person name="Swarnkar M.K."/>
            <person name="Vyas P."/>
            <person name="Rahi P."/>
            <person name="Thakur R."/>
            <person name="Thakur N."/>
            <person name="Singh A.K."/>
            <person name="Gulati A."/>
        </authorList>
    </citation>
    <scope>NUCLEOTIDE SEQUENCE [LARGE SCALE GENOMIC DNA]</scope>
    <source>
        <strain evidence="12">745</strain>
    </source>
</reference>
<dbReference type="FunFam" id="3.90.550.10:FF:000151">
    <property type="entry name" value="O antigen biosynthesis rhamnosyltransferase"/>
    <property type="match status" value="1"/>
</dbReference>
<dbReference type="GO" id="GO:0016740">
    <property type="term" value="F:transferase activity"/>
    <property type="evidence" value="ECO:0007669"/>
    <property type="project" value="UniProtKB-KW"/>
</dbReference>
<dbReference type="InterPro" id="IPR029044">
    <property type="entry name" value="Nucleotide-diphossugar_trans"/>
</dbReference>
<dbReference type="Pfam" id="PF00535">
    <property type="entry name" value="Glycos_transf_2"/>
    <property type="match status" value="1"/>
</dbReference>
<comment type="catalytic activity">
    <reaction evidence="6">
        <text>alpha-D-galactosyl-di-trans,octa-cis-undecaprenyl diphosphate + dTDP-beta-L-rhamnose = alpha-L-rhamnosyl-(1-&gt;3)-alpha-D-galactosyl-1-diphospho-di-trans,octa-cis-undecaprenol + dTDP + H(+)</text>
        <dbReference type="Rhea" id="RHEA:66952"/>
        <dbReference type="ChEBI" id="CHEBI:15378"/>
        <dbReference type="ChEBI" id="CHEBI:57510"/>
        <dbReference type="ChEBI" id="CHEBI:58369"/>
        <dbReference type="ChEBI" id="CHEBI:138733"/>
        <dbReference type="ChEBI" id="CHEBI:167467"/>
        <dbReference type="EC" id="2.4.1.377"/>
    </reaction>
    <physiologicalReaction direction="left-to-right" evidence="6">
        <dbReference type="Rhea" id="RHEA:66953"/>
    </physiologicalReaction>
</comment>
<protein>
    <recommendedName>
        <fullName evidence="9">dTDP-Rha:alpha-D-Gal-diphosphoundecaprenol alpha-1,3-rhamnosyltransferase</fullName>
        <ecNumber evidence="8">2.4.1.377</ecNumber>
    </recommendedName>
    <alternativeName>
        <fullName evidence="9">dTDP-Rha:alpha-D-Gal-diphosphoundecaprenol alpha-1,3-rhamnosyltransferase</fullName>
    </alternativeName>
</protein>
<evidence type="ECO:0000256" key="6">
    <source>
        <dbReference type="ARBA" id="ARBA00052719"/>
    </source>
</evidence>
<organism evidence="11 12">
    <name type="scientific">Pseudomonas trivialis</name>
    <dbReference type="NCBI Taxonomy" id="200450"/>
    <lineage>
        <taxon>Bacteria</taxon>
        <taxon>Pseudomonadati</taxon>
        <taxon>Pseudomonadota</taxon>
        <taxon>Gammaproteobacteria</taxon>
        <taxon>Pseudomonadales</taxon>
        <taxon>Pseudomonadaceae</taxon>
        <taxon>Pseudomonas</taxon>
    </lineage>
</organism>
<name>A0A0H5A752_9PSED</name>
<dbReference type="Proteomes" id="UP000036608">
    <property type="component" value="Chromosome"/>
</dbReference>
<dbReference type="SUPFAM" id="SSF53448">
    <property type="entry name" value="Nucleotide-diphospho-sugar transferases"/>
    <property type="match status" value="1"/>
</dbReference>